<accession>A0A1M6J1Y6</accession>
<feature type="domain" description="DUF11" evidence="1">
    <location>
        <begin position="1549"/>
        <end position="1657"/>
    </location>
</feature>
<feature type="domain" description="DUF11" evidence="1">
    <location>
        <begin position="2603"/>
        <end position="2689"/>
    </location>
</feature>
<feature type="domain" description="DUF11" evidence="1">
    <location>
        <begin position="1154"/>
        <end position="1261"/>
    </location>
</feature>
<feature type="domain" description="DUF11" evidence="1">
    <location>
        <begin position="2471"/>
        <end position="2574"/>
    </location>
</feature>
<feature type="domain" description="DUF11" evidence="1">
    <location>
        <begin position="1020"/>
        <end position="1129"/>
    </location>
</feature>
<dbReference type="NCBIfam" id="TIGR01451">
    <property type="entry name" value="B_ant_repeat"/>
    <property type="match status" value="18"/>
</dbReference>
<organism evidence="2 3">
    <name type="scientific">Clostridium cavendishii DSM 21758</name>
    <dbReference type="NCBI Taxonomy" id="1121302"/>
    <lineage>
        <taxon>Bacteria</taxon>
        <taxon>Bacillati</taxon>
        <taxon>Bacillota</taxon>
        <taxon>Clostridia</taxon>
        <taxon>Eubacteriales</taxon>
        <taxon>Clostridiaceae</taxon>
        <taxon>Clostridium</taxon>
    </lineage>
</organism>
<sequence length="2691" mass="286916">MTLINRFSCIDKAIIVSTGNSLVVCGDTITLNANTSDMITTAGTATRDYTKAGSSASINILPNSTILYAELIWYSTVTSNDPSALNVISTANAPINLMTPINSITITPQNTEDYTAPSGSIERFRSANVTNIIANSLSGSYTVSNVPTSIPTTGLSDTRAGWTLAVVYRNTSFRPNKINFSSGISYIDQSTPIQTTLTGFTTENDTMGLKGNIVLAAANGNPRIISGSLKAGASFASLVQLGNSVGAPNANPGTTPNNPYNNLFAGQINVCDPLDSSVGLININGTNGSKNHDAFVPTQVLNARNKWDLTNISLNSALSQNQNQVAIQISQNNTNSELELLGLGTQVRALAPNIITTLDAFDSDGDSEYNVEVGEQLIYHVQIKNNGEGPANNVTVTCPIASCCSFIPNSVKINSVTMIGANIANGVNVGTIDPSGVTNIFFSVRVNSQPQNGKFSSIASYHYEFISGSGSPNYINYDNTNTITIIVQSGNLEVTKSVSALNANISDNLLYTINIKNIGSETAQNILFQDVIGSYSTFVTGSVTIDGVNKPTLNPSQGFSLENLLKDASTEIKFSVTVNSLPPSTKIENSSLVTFNYMFNQYPALIEKTIMSNVTSVQVNYVDIVGNRTNNNNYPNVGDQVTYTLTLTNVGNINATDVQVKEPDIPGASFVSGSVTIDGQSKPLLNPFEGFSVATITPQQTVTITYKVLVNEIQPGETVENIAKVPFKYQISSEGPVISTEKDSNKVITRSNFVVMTNPETVDKAYATIEDILYYSVNLTNSGNIDAVNTTFLSDIQSDTTFVAGSVKINGVSYPGYNPNLGFSVGTISPGVTINVSYQAKVIAVPNPNVVYNNSKLIYSYKPGPSSVYIVDTITSNTVQTIINKKSMTINKEVDKAYAQLGDSLVYKTIINNNGTVPLTNVTFVDNLPVYLSFIQGYVVIDGVIYTDINPNNGFSLPDIYPNETHEIVFIAKVITAPPPAYVVNMSQISYSYKVNPSSPTITETTYSNEARTDIINGVLTITKSASKAYATIGDTINYSFNVSNIGNTTVKNTNFKDIVPQGATFVAGSVFINGTSKPSFNPNTGFTIGDLNVGQVVRVSFSVTVNSVPNPNVLNNTASTSFEFKVDPSNPVISKTATSNTASTVINIGSATLTKQVDKDYATINDILTYTVTATNTGTTDLTNVNFLDLVPNGTSFVEGSVVIDGVSKPSYDPSVGFNLSNMITGTFIVVSFKVKVINVPTPPVISNFATINYNYKIDPSGATFNGNKTSNTVTTNINKAAATNVKTVDKSYATIDDELVYTSVITNTGNIDLTNTKFVDVIPFNTSFVSGSVIVNGVSKPEYNPNTGFTLDTISKDNSVTVIFKVKVDSLPDDWKVVNTSNVSYEYKINPNETPIIGNVTSNLVTTNINVGSLTIAKTADRDYARLTDVVIYNFVITNTGNTLLSNFMFQDIIQVESSFNSGSVYVNGVNKPSFNPNTGFALDNIPIGSYVTVKFSVTVNSVPTSGKLYNTGNVNFSYYVNPNGTPVSKKVTSNQTTVNVNAAIISANKSVNKSIAKIGDTLTFTVILNNAGNIAAQRVYFEDILDTNISFDSGSVIVNGVSKPTYDPNNGFSLDDIAGLTSTTVIFTATVMTRPSDNIVENFATIEYEYKPDPGKPAVPVTITTNITTTYIAYGELTLTKAVDKSYATIDDAITYTVYVKNTGSVNATGLSFKDIVPNATSFKEGTVIVNTVNQTSYNPNTGFSLPDLVPNQINVVSFVVNVDSVPVSGKAENTGDVTFSYKLTPTETIETTVTSNKVTTYINLGHLNVNKAVDKDYATIGDNLSYTVTVKNTGNVECSSVLFQDMIQAEGSFVSGSVKVNNVSKPSFNPNTGFNLDNIAPNSIVTITFLVKVNLLPSNYIIYNTSNVGYAYYVNPNNPAILATTISNTVQTRINIGKLSAQKEVSLAYATIGDTVSYTITVFNEGNVNLTSVNFRDVIPSGLNFVTDSVTINGVSKPGYDPYQSFTLGTVILGESVVVKFDTLVTSLPTPSLVSNTANLTFAYKIDPSGQEIISEITSNTVTTQINKGEMTLTKQVDKAWATIGDILTYTVVVNNTGNIDNTNVIFLDGLQSEVSFNAGSVIVNGESKPDFNPQTGFSLGTIQALGSSTVSFKVTVNSLPAEYAVKNFANATFSYKINPNGATYTKTAQSNNVATVIIVGGLSAAKVVDLAYATINDILNYTITVKNTGNGVETSIFFIDTLSNGANFINGSVLVNDVSYPNYNPITGFSLGNILAGNTVVVKFQVKDNSVPVPPQVTNYAAVNGFYRVDPQGPDIPVSATSNTVSTQINVGSIAVNKSVDKDYAKVDDTLIYTSVITNVGNVNATNVSFYDTLQAELMYISGTVSINGVVYPNLNPTTGFSLGDLAPNQSVTVIFDVKINALPVPPQILNKSQVEFSYKIDPSGSIITKTTFSNTATTNVVKGQLTTTKTVDKTIATIGDVLVYTVNITNTGNSIATNVLFQDTPSVGATFKAGSVLVNGVSKPSFDPTVGFSLDDIGIGNVVTVQFSADVLSVPPTNKVTNQAVINYKYIVNPKESPINGTSNSNTVTTNIALGNLSVTKVVDKQFATIGENLTYTVTITNTGNINATNVVFLDPTPQNSVFVTGSVTINGLSYPALNPEAGFPLNTMLPGEIIVVVYKVKVIS</sequence>
<dbReference type="PANTHER" id="PTHR34819:SF3">
    <property type="entry name" value="CELL SURFACE PROTEIN"/>
    <property type="match status" value="1"/>
</dbReference>
<feature type="domain" description="DUF11" evidence="1">
    <location>
        <begin position="627"/>
        <end position="725"/>
    </location>
</feature>
<feature type="domain" description="DUF11" evidence="1">
    <location>
        <begin position="492"/>
        <end position="591"/>
    </location>
</feature>
<dbReference type="InterPro" id="IPR013783">
    <property type="entry name" value="Ig-like_fold"/>
</dbReference>
<dbReference type="InterPro" id="IPR001434">
    <property type="entry name" value="OmcB-like_DUF11"/>
</dbReference>
<dbReference type="Gene3D" id="2.60.40.10">
    <property type="entry name" value="Immunoglobulins"/>
    <property type="match status" value="1"/>
</dbReference>
<proteinExistence type="predicted"/>
<evidence type="ECO:0000259" key="1">
    <source>
        <dbReference type="Pfam" id="PF01345"/>
    </source>
</evidence>
<feature type="domain" description="DUF11" evidence="1">
    <location>
        <begin position="2076"/>
        <end position="2201"/>
    </location>
</feature>
<feature type="domain" description="DUF11" evidence="1">
    <location>
        <begin position="2207"/>
        <end position="2316"/>
    </location>
</feature>
<feature type="domain" description="DUF11" evidence="1">
    <location>
        <begin position="1680"/>
        <end position="1782"/>
    </location>
</feature>
<dbReference type="STRING" id="1121302.SAMN02745163_01888"/>
<dbReference type="OrthoDB" id="21834at2"/>
<protein>
    <submittedName>
        <fullName evidence="2">Conserved repeat domain-containing protein</fullName>
    </submittedName>
</protein>
<dbReference type="Pfam" id="PF01345">
    <property type="entry name" value="DUF11"/>
    <property type="match status" value="15"/>
</dbReference>
<dbReference type="PANTHER" id="PTHR34819">
    <property type="entry name" value="LARGE CYSTEINE-RICH PERIPLASMIC PROTEIN OMCB"/>
    <property type="match status" value="1"/>
</dbReference>
<feature type="domain" description="DUF11" evidence="1">
    <location>
        <begin position="1288"/>
        <end position="1388"/>
    </location>
</feature>
<feature type="domain" description="DUF11" evidence="1">
    <location>
        <begin position="1811"/>
        <end position="1912"/>
    </location>
</feature>
<name>A0A1M6J1Y6_9CLOT</name>
<gene>
    <name evidence="2" type="ORF">SAMN02745163_01888</name>
</gene>
<dbReference type="Gene3D" id="2.60.40.740">
    <property type="match status" value="7"/>
</dbReference>
<feature type="domain" description="DUF11" evidence="1">
    <location>
        <begin position="1943"/>
        <end position="2047"/>
    </location>
</feature>
<reference evidence="2 3" key="1">
    <citation type="submission" date="2016-11" db="EMBL/GenBank/DDBJ databases">
        <authorList>
            <person name="Jaros S."/>
            <person name="Januszkiewicz K."/>
            <person name="Wedrychowicz H."/>
        </authorList>
    </citation>
    <scope>NUCLEOTIDE SEQUENCE [LARGE SCALE GENOMIC DNA]</scope>
    <source>
        <strain evidence="2 3">DSM 21758</strain>
    </source>
</reference>
<keyword evidence="3" id="KW-1185">Reference proteome</keyword>
<feature type="domain" description="DUF11" evidence="1">
    <location>
        <begin position="2339"/>
        <end position="2440"/>
    </location>
</feature>
<dbReference type="Proteomes" id="UP000184310">
    <property type="component" value="Unassembled WGS sequence"/>
</dbReference>
<feature type="domain" description="DUF11" evidence="1">
    <location>
        <begin position="889"/>
        <end position="989"/>
    </location>
</feature>
<evidence type="ECO:0000313" key="2">
    <source>
        <dbReference type="EMBL" id="SHJ40708.1"/>
    </source>
</evidence>
<dbReference type="InterPro" id="IPR047589">
    <property type="entry name" value="DUF11_rpt"/>
</dbReference>
<dbReference type="InterPro" id="IPR051172">
    <property type="entry name" value="Chlamydia_OmcB"/>
</dbReference>
<evidence type="ECO:0000313" key="3">
    <source>
        <dbReference type="Proteomes" id="UP000184310"/>
    </source>
</evidence>
<dbReference type="EMBL" id="FQZB01000008">
    <property type="protein sequence ID" value="SHJ40708.1"/>
    <property type="molecule type" value="Genomic_DNA"/>
</dbReference>
<dbReference type="RefSeq" id="WP_072986426.1">
    <property type="nucleotide sequence ID" value="NZ_FQZB01000008.1"/>
</dbReference>